<dbReference type="Gene3D" id="3.60.110.10">
    <property type="entry name" value="Carbon-nitrogen hydrolase"/>
    <property type="match status" value="1"/>
</dbReference>
<dbReference type="EMBL" id="QRBB01000001">
    <property type="protein sequence ID" value="RDS78077.1"/>
    <property type="molecule type" value="Genomic_DNA"/>
</dbReference>
<evidence type="ECO:0000256" key="2">
    <source>
        <dbReference type="ARBA" id="ARBA00022801"/>
    </source>
</evidence>
<dbReference type="InterPro" id="IPR036526">
    <property type="entry name" value="C-N_Hydrolase_sf"/>
</dbReference>
<accession>A0A395LNT4</accession>
<organism evidence="4 5">
    <name type="scientific">Alteriqipengyuania lutimaris</name>
    <dbReference type="NCBI Taxonomy" id="1538146"/>
    <lineage>
        <taxon>Bacteria</taxon>
        <taxon>Pseudomonadati</taxon>
        <taxon>Pseudomonadota</taxon>
        <taxon>Alphaproteobacteria</taxon>
        <taxon>Sphingomonadales</taxon>
        <taxon>Erythrobacteraceae</taxon>
        <taxon>Alteriqipengyuania</taxon>
    </lineage>
</organism>
<dbReference type="PROSITE" id="PS01227">
    <property type="entry name" value="UPF0012"/>
    <property type="match status" value="1"/>
</dbReference>
<dbReference type="InterPro" id="IPR003010">
    <property type="entry name" value="C-N_Hydrolase"/>
</dbReference>
<proteinExistence type="inferred from homology"/>
<dbReference type="GO" id="GO:0016811">
    <property type="term" value="F:hydrolase activity, acting on carbon-nitrogen (but not peptide) bonds, in linear amides"/>
    <property type="evidence" value="ECO:0007669"/>
    <property type="project" value="InterPro"/>
</dbReference>
<keyword evidence="2 4" id="KW-0378">Hydrolase</keyword>
<evidence type="ECO:0000259" key="3">
    <source>
        <dbReference type="PROSITE" id="PS50263"/>
    </source>
</evidence>
<dbReference type="PANTHER" id="PTHR23088:SF27">
    <property type="entry name" value="DEAMINATED GLUTATHIONE AMIDASE"/>
    <property type="match status" value="1"/>
</dbReference>
<dbReference type="InterPro" id="IPR045254">
    <property type="entry name" value="Nit1/2_C-N_Hydrolase"/>
</dbReference>
<evidence type="ECO:0000313" key="4">
    <source>
        <dbReference type="EMBL" id="RDS78077.1"/>
    </source>
</evidence>
<dbReference type="SUPFAM" id="SSF56317">
    <property type="entry name" value="Carbon-nitrogen hydrolase"/>
    <property type="match status" value="1"/>
</dbReference>
<protein>
    <submittedName>
        <fullName evidence="4">Carbon-nitrogen hydrolase family protein</fullName>
    </submittedName>
</protein>
<dbReference type="AlphaFoldDB" id="A0A395LNT4"/>
<name>A0A395LNT4_9SPHN</name>
<reference evidence="4 5" key="1">
    <citation type="submission" date="2018-07" db="EMBL/GenBank/DDBJ databases">
        <title>Erythrobacter nanhaiensis sp. nov., a novel member of the genus Erythrobacter isolated from the South China Sea.</title>
        <authorList>
            <person name="Chen X."/>
            <person name="Liu J."/>
        </authorList>
    </citation>
    <scope>NUCLEOTIDE SEQUENCE [LARGE SCALE GENOMIC DNA]</scope>
    <source>
        <strain evidence="4 5">S-5</strain>
    </source>
</reference>
<comment type="similarity">
    <text evidence="1">Belongs to the carbon-nitrogen hydrolase superfamily. NIT1/NIT2 family.</text>
</comment>
<dbReference type="PANTHER" id="PTHR23088">
    <property type="entry name" value="NITRILASE-RELATED"/>
    <property type="match status" value="1"/>
</dbReference>
<dbReference type="PROSITE" id="PS50263">
    <property type="entry name" value="CN_HYDROLASE"/>
    <property type="match status" value="1"/>
</dbReference>
<dbReference type="InterPro" id="IPR001110">
    <property type="entry name" value="UPF0012_CS"/>
</dbReference>
<sequence>MTRIAVLQMTSGVDPEGNAAQIAQSMADAGKGGAEMLFAPEMALLLDRDRKRATATMDDPGYPAIVDRLRAAAKENAIWATFGLPVRLESGKLANRSLLIAPSGEIAGRYDKLHMFDVDLDTGESWRESNAYQAGDALSVTGDTPAGRLGLTICYDIRFPALFDALGRAGCDMIAIPAAFTVPTGSAHWHTLVTARAIEASAYVVAAAQVGEHEDGRKTYGHSLVIDPWGDVLLDMGDGEAGLGFAEIDLERIAKVRKQVPSLANRRPIPNLTTP</sequence>
<comment type="caution">
    <text evidence="4">The sequence shown here is derived from an EMBL/GenBank/DDBJ whole genome shotgun (WGS) entry which is preliminary data.</text>
</comment>
<gene>
    <name evidence="4" type="ORF">DL238_11020</name>
</gene>
<evidence type="ECO:0000256" key="1">
    <source>
        <dbReference type="ARBA" id="ARBA00010613"/>
    </source>
</evidence>
<evidence type="ECO:0000313" key="5">
    <source>
        <dbReference type="Proteomes" id="UP000254101"/>
    </source>
</evidence>
<dbReference type="Pfam" id="PF00795">
    <property type="entry name" value="CN_hydrolase"/>
    <property type="match status" value="1"/>
</dbReference>
<dbReference type="Proteomes" id="UP000254101">
    <property type="component" value="Unassembled WGS sequence"/>
</dbReference>
<feature type="domain" description="CN hydrolase" evidence="3">
    <location>
        <begin position="2"/>
        <end position="250"/>
    </location>
</feature>
<keyword evidence="5" id="KW-1185">Reference proteome</keyword>
<dbReference type="OrthoDB" id="9811121at2"/>
<dbReference type="CDD" id="cd07572">
    <property type="entry name" value="nit"/>
    <property type="match status" value="1"/>
</dbReference>